<dbReference type="PANTHER" id="PTHR47481">
    <property type="match status" value="1"/>
</dbReference>
<sequence length="227" mass="26578">MQTKDIYSSYDQLTKVTNQVKSVVDYLQQIKTITELTIEILCGLSSKYQEVFASIQTLPTPIKYEEFFHKLVDQELFLQHEEKWMSSPITVAVAKRNTNPSQLSCNIRRNKQCQSYRSQFFHPQVQIPWRVQVPNNAQHYVHSQLCDKYDHTACVCRSNSHNMQGQFWICVNIKMKHIKIDDLHFVQDHGGQKLSRSIIFVQPISKLIQSQRSYPNLPLFVNLSVFL</sequence>
<evidence type="ECO:0000313" key="1">
    <source>
        <dbReference type="EMBL" id="KAK5777439.1"/>
    </source>
</evidence>
<accession>A0ABR0MWI4</accession>
<evidence type="ECO:0000313" key="2">
    <source>
        <dbReference type="Proteomes" id="UP001358586"/>
    </source>
</evidence>
<keyword evidence="2" id="KW-1185">Reference proteome</keyword>
<dbReference type="PANTHER" id="PTHR47481:SF21">
    <property type="entry name" value="BASIC-LEUCINE ZIPPER TRANSCRIPTION FACTOR Q-RELATED"/>
    <property type="match status" value="1"/>
</dbReference>
<protein>
    <submittedName>
        <fullName evidence="1">Uncharacterized protein</fullName>
    </submittedName>
</protein>
<comment type="caution">
    <text evidence="1">The sequence shown here is derived from an EMBL/GenBank/DDBJ whole genome shotgun (WGS) entry which is preliminary data.</text>
</comment>
<reference evidence="1 2" key="1">
    <citation type="submission" date="2023-03" db="EMBL/GenBank/DDBJ databases">
        <title>WGS of Gossypium arboreum.</title>
        <authorList>
            <person name="Yu D."/>
        </authorList>
    </citation>
    <scope>NUCLEOTIDE SEQUENCE [LARGE SCALE GENOMIC DNA]</scope>
    <source>
        <tissue evidence="1">Leaf</tissue>
    </source>
</reference>
<dbReference type="Proteomes" id="UP001358586">
    <property type="component" value="Chromosome 12"/>
</dbReference>
<organism evidence="1 2">
    <name type="scientific">Gossypium arboreum</name>
    <name type="common">Tree cotton</name>
    <name type="synonym">Gossypium nanking</name>
    <dbReference type="NCBI Taxonomy" id="29729"/>
    <lineage>
        <taxon>Eukaryota</taxon>
        <taxon>Viridiplantae</taxon>
        <taxon>Streptophyta</taxon>
        <taxon>Embryophyta</taxon>
        <taxon>Tracheophyta</taxon>
        <taxon>Spermatophyta</taxon>
        <taxon>Magnoliopsida</taxon>
        <taxon>eudicotyledons</taxon>
        <taxon>Gunneridae</taxon>
        <taxon>Pentapetalae</taxon>
        <taxon>rosids</taxon>
        <taxon>malvids</taxon>
        <taxon>Malvales</taxon>
        <taxon>Malvaceae</taxon>
        <taxon>Malvoideae</taxon>
        <taxon>Gossypium</taxon>
    </lineage>
</organism>
<dbReference type="EMBL" id="JARKNE010000012">
    <property type="protein sequence ID" value="KAK5777439.1"/>
    <property type="molecule type" value="Genomic_DNA"/>
</dbReference>
<gene>
    <name evidence="1" type="ORF">PVK06_045406</name>
</gene>
<name>A0ABR0MWI4_GOSAR</name>
<proteinExistence type="predicted"/>